<sequence>MKLLSTGKLYNSSYSGCEGWSSCLVGTISLVADTQRELDALKVMHEQDQRQYSDKYTRREVVWEDA</sequence>
<evidence type="ECO:0000313" key="1">
    <source>
        <dbReference type="EMBL" id="QBX06788.1"/>
    </source>
</evidence>
<reference evidence="1 2" key="1">
    <citation type="submission" date="2019-02" db="EMBL/GenBank/DDBJ databases">
        <title>Complete genome sequence of Burkholderia cenocepacia phage BcepSaruman.</title>
        <authorList>
            <person name="Park K."/>
            <person name="Liu M."/>
            <person name="Gill J."/>
        </authorList>
    </citation>
    <scope>NUCLEOTIDE SEQUENCE [LARGE SCALE GENOMIC DNA]</scope>
</reference>
<dbReference type="EMBL" id="MK552140">
    <property type="protein sequence ID" value="QBX06788.1"/>
    <property type="molecule type" value="Genomic_DNA"/>
</dbReference>
<proteinExistence type="predicted"/>
<protein>
    <submittedName>
        <fullName evidence="1">Uncharacterized protein</fullName>
    </submittedName>
</protein>
<evidence type="ECO:0000313" key="2">
    <source>
        <dbReference type="Proteomes" id="UP000296455"/>
    </source>
</evidence>
<dbReference type="Proteomes" id="UP000296455">
    <property type="component" value="Segment"/>
</dbReference>
<gene>
    <name evidence="1" type="ORF">BcepSaruman_375</name>
</gene>
<accession>A0A4D5ZI96</accession>
<organism evidence="1 2">
    <name type="scientific">Burkholderia phage BcepSaruman</name>
    <dbReference type="NCBI Taxonomy" id="2530032"/>
    <lineage>
        <taxon>Viruses</taxon>
        <taxon>Duplodnaviria</taxon>
        <taxon>Heunggongvirae</taxon>
        <taxon>Uroviricota</taxon>
        <taxon>Caudoviricetes</taxon>
        <taxon>Sarumanvirus</taxon>
        <taxon>Sarumanvirus bcepsaruman</taxon>
    </lineage>
</organism>
<name>A0A4D5ZI96_9CAUD</name>
<keyword evidence="2" id="KW-1185">Reference proteome</keyword>